<dbReference type="EMBL" id="CAEZYH010000004">
    <property type="protein sequence ID" value="CAB4707929.1"/>
    <property type="molecule type" value="Genomic_DNA"/>
</dbReference>
<sequence>MAVTVNLMWCVPGAVGGSEDYLVRQLLGIPQTEFDITVCAPKGFVAAHPEIANIHQIIESDHDGRSRPRRVLSESTWLYERSKGAALVHHGGGTIPIRHQSPTVLTIHDLQYREFPQYVQSHKLAYLKTVMPRSARRADVIAVPTEFVKQTVVDAYGISPDRIVVVQHGIESTLGTSATSEAELRSKYLLWDAPIVLLPAMTHPHKGHLFLLDVMEKSWKAQGLQLVLIGAAGAADDAVNQRASSSGLNTCVKKLGRVSKADRDGLIKMSKALVFPSEYEGFGAPVIEAMALGTPVICSDRACLPEVVGDAGLVLPLDVDAWAGALDLIELRRAQYLEASARRLENFTAEASGRALASAYRLALS</sequence>
<name>A0A6J7F3F5_9ZZZZ</name>
<dbReference type="SUPFAM" id="SSF53756">
    <property type="entry name" value="UDP-Glycosyltransferase/glycogen phosphorylase"/>
    <property type="match status" value="1"/>
</dbReference>
<dbReference type="EMBL" id="CAFBPS010000001">
    <property type="protein sequence ID" value="CAB5016769.1"/>
    <property type="molecule type" value="Genomic_DNA"/>
</dbReference>
<dbReference type="InterPro" id="IPR028098">
    <property type="entry name" value="Glyco_trans_4-like_N"/>
</dbReference>
<dbReference type="PANTHER" id="PTHR46401:SF2">
    <property type="entry name" value="GLYCOSYLTRANSFERASE WBBK-RELATED"/>
    <property type="match status" value="1"/>
</dbReference>
<dbReference type="EMBL" id="CAFAAL010000011">
    <property type="protein sequence ID" value="CAB4794380.1"/>
    <property type="molecule type" value="Genomic_DNA"/>
</dbReference>
<evidence type="ECO:0000313" key="8">
    <source>
        <dbReference type="EMBL" id="CAB5016769.1"/>
    </source>
</evidence>
<evidence type="ECO:0000313" key="5">
    <source>
        <dbReference type="EMBL" id="CAB4760397.1"/>
    </source>
</evidence>
<dbReference type="CDD" id="cd03809">
    <property type="entry name" value="GT4_MtfB-like"/>
    <property type="match status" value="1"/>
</dbReference>
<protein>
    <submittedName>
        <fullName evidence="7">Unannotated protein</fullName>
    </submittedName>
</protein>
<evidence type="ECO:0000313" key="6">
    <source>
        <dbReference type="EMBL" id="CAB4794380.1"/>
    </source>
</evidence>
<reference evidence="7" key="1">
    <citation type="submission" date="2020-05" db="EMBL/GenBank/DDBJ databases">
        <authorList>
            <person name="Chiriac C."/>
            <person name="Salcher M."/>
            <person name="Ghai R."/>
            <person name="Kavagutti S V."/>
        </authorList>
    </citation>
    <scope>NUCLEOTIDE SEQUENCE</scope>
</reference>
<dbReference type="AlphaFoldDB" id="A0A6J7F3F5"/>
<dbReference type="Gene3D" id="3.40.50.2000">
    <property type="entry name" value="Glycogen Phosphorylase B"/>
    <property type="match status" value="2"/>
</dbReference>
<dbReference type="GO" id="GO:0016757">
    <property type="term" value="F:glycosyltransferase activity"/>
    <property type="evidence" value="ECO:0007669"/>
    <property type="project" value="InterPro"/>
</dbReference>
<evidence type="ECO:0000259" key="3">
    <source>
        <dbReference type="Pfam" id="PF13439"/>
    </source>
</evidence>
<dbReference type="GO" id="GO:0009103">
    <property type="term" value="P:lipopolysaccharide biosynthetic process"/>
    <property type="evidence" value="ECO:0007669"/>
    <property type="project" value="TreeGrafter"/>
</dbReference>
<evidence type="ECO:0000256" key="1">
    <source>
        <dbReference type="ARBA" id="ARBA00022679"/>
    </source>
</evidence>
<feature type="domain" description="Glycosyltransferase subfamily 4-like N-terminal" evidence="3">
    <location>
        <begin position="15"/>
        <end position="171"/>
    </location>
</feature>
<proteinExistence type="predicted"/>
<evidence type="ECO:0000313" key="4">
    <source>
        <dbReference type="EMBL" id="CAB4707929.1"/>
    </source>
</evidence>
<dbReference type="InterPro" id="IPR001296">
    <property type="entry name" value="Glyco_trans_1"/>
</dbReference>
<dbReference type="EMBL" id="CAEZZP010000002">
    <property type="protein sequence ID" value="CAB4760397.1"/>
    <property type="molecule type" value="Genomic_DNA"/>
</dbReference>
<dbReference type="PANTHER" id="PTHR46401">
    <property type="entry name" value="GLYCOSYLTRANSFERASE WBBK-RELATED"/>
    <property type="match status" value="1"/>
</dbReference>
<keyword evidence="1" id="KW-0808">Transferase</keyword>
<feature type="domain" description="Glycosyl transferase family 1" evidence="2">
    <location>
        <begin position="192"/>
        <end position="333"/>
    </location>
</feature>
<dbReference type="Pfam" id="PF13439">
    <property type="entry name" value="Glyco_transf_4"/>
    <property type="match status" value="1"/>
</dbReference>
<dbReference type="EMBL" id="CAFBMF010000003">
    <property type="protein sequence ID" value="CAB4888144.1"/>
    <property type="molecule type" value="Genomic_DNA"/>
</dbReference>
<evidence type="ECO:0000313" key="7">
    <source>
        <dbReference type="EMBL" id="CAB4888144.1"/>
    </source>
</evidence>
<organism evidence="7">
    <name type="scientific">freshwater metagenome</name>
    <dbReference type="NCBI Taxonomy" id="449393"/>
    <lineage>
        <taxon>unclassified sequences</taxon>
        <taxon>metagenomes</taxon>
        <taxon>ecological metagenomes</taxon>
    </lineage>
</organism>
<dbReference type="Pfam" id="PF00534">
    <property type="entry name" value="Glycos_transf_1"/>
    <property type="match status" value="1"/>
</dbReference>
<evidence type="ECO:0000259" key="2">
    <source>
        <dbReference type="Pfam" id="PF00534"/>
    </source>
</evidence>
<accession>A0A6J7F3F5</accession>
<gene>
    <name evidence="4" type="ORF">UFOPK2658_00210</name>
    <name evidence="5" type="ORF">UFOPK2880_00065</name>
    <name evidence="6" type="ORF">UFOPK3004_00253</name>
    <name evidence="7" type="ORF">UFOPK3494_00110</name>
    <name evidence="8" type="ORF">UFOPK4134_00028</name>
</gene>